<keyword evidence="3" id="KW-1185">Reference proteome</keyword>
<feature type="region of interest" description="Disordered" evidence="1">
    <location>
        <begin position="454"/>
        <end position="514"/>
    </location>
</feature>
<accession>A0A0S4JFB3</accession>
<feature type="region of interest" description="Disordered" evidence="1">
    <location>
        <begin position="573"/>
        <end position="608"/>
    </location>
</feature>
<protein>
    <submittedName>
        <fullName evidence="2">Uncharacterized protein</fullName>
    </submittedName>
</protein>
<evidence type="ECO:0000313" key="3">
    <source>
        <dbReference type="Proteomes" id="UP000051952"/>
    </source>
</evidence>
<dbReference type="Proteomes" id="UP000051952">
    <property type="component" value="Unassembled WGS sequence"/>
</dbReference>
<feature type="region of interest" description="Disordered" evidence="1">
    <location>
        <begin position="522"/>
        <end position="541"/>
    </location>
</feature>
<organism evidence="2 3">
    <name type="scientific">Bodo saltans</name>
    <name type="common">Flagellated protozoan</name>
    <dbReference type="NCBI Taxonomy" id="75058"/>
    <lineage>
        <taxon>Eukaryota</taxon>
        <taxon>Discoba</taxon>
        <taxon>Euglenozoa</taxon>
        <taxon>Kinetoplastea</taxon>
        <taxon>Metakinetoplastina</taxon>
        <taxon>Eubodonida</taxon>
        <taxon>Bodonidae</taxon>
        <taxon>Bodo</taxon>
    </lineage>
</organism>
<name>A0A0S4JFB3_BODSA</name>
<proteinExistence type="predicted"/>
<dbReference type="EMBL" id="CYKH01001675">
    <property type="protein sequence ID" value="CUG88817.1"/>
    <property type="molecule type" value="Genomic_DNA"/>
</dbReference>
<feature type="region of interest" description="Disordered" evidence="1">
    <location>
        <begin position="1"/>
        <end position="56"/>
    </location>
</feature>
<reference evidence="3" key="1">
    <citation type="submission" date="2015-09" db="EMBL/GenBank/DDBJ databases">
        <authorList>
            <consortium name="Pathogen Informatics"/>
        </authorList>
    </citation>
    <scope>NUCLEOTIDE SEQUENCE [LARGE SCALE GENOMIC DNA]</scope>
    <source>
        <strain evidence="3">Lake Konstanz</strain>
    </source>
</reference>
<feature type="compositionally biased region" description="Low complexity" evidence="1">
    <location>
        <begin position="454"/>
        <end position="464"/>
    </location>
</feature>
<dbReference type="VEuPathDB" id="TriTrypDB:BSAL_17440"/>
<feature type="compositionally biased region" description="Polar residues" evidence="1">
    <location>
        <begin position="23"/>
        <end position="44"/>
    </location>
</feature>
<sequence>MEHTFFATRGPSSTRRKSWTVIRRTSSSNRGSADNTASIRTAASESPKRSSLDNVTSVTQSTTNAHIVPLPVDAPAPLLTTSVAHVTSNVDSSVPPSQLVTPVVVGRTHASHPPTPSMAVVHSTVTSSSTSNEHWYDPKLTELKAVKKQQPHAVAETISAAKEVAIIEEVDMDPSLCTVGPSAGLSKSWGVQLPDTVIEYISLCAVEDDRERRRKHPDAPLHSTRSRFVREIGLQDDAEDGKTLVDPDTGRNLLMGLDDSKRSYYGYPEDAAWITFFAGSGRPLEDFGWLKAQVFVDDETVALVDAKLTEDSGAAATALRANTSSSQQEVATSIVMSKWSVASSSTSPHRPSKTAREELMSSYRLSCSKQKEEHAAQDAVGVTPIFYIANGGGAGESPAAGGRGNDSNHKNDPADRAVVELFPAQQQLAASPSTSVIPLPLNVDLHEEHRATTLSTTLSTSASSHPQGPSPLGSYDKRRIAQLASSDKLSSTSATEGQSGSSGGADAISSPEFPPSAFVSIPITDRYRPTPPPGSSNGAVIAAMPPIKSGREYRNQMRSKFMERKDKGMIAPATIMPRTPHPPPPSQDGSDATPRRSGPADDISLLISPAAKAILESADPVPEA</sequence>
<feature type="compositionally biased region" description="Polar residues" evidence="1">
    <location>
        <begin position="483"/>
        <end position="496"/>
    </location>
</feature>
<evidence type="ECO:0000256" key="1">
    <source>
        <dbReference type="SAM" id="MobiDB-lite"/>
    </source>
</evidence>
<evidence type="ECO:0000313" key="2">
    <source>
        <dbReference type="EMBL" id="CUG88817.1"/>
    </source>
</evidence>
<gene>
    <name evidence="2" type="ORF">BSAL_17440</name>
</gene>
<dbReference type="AlphaFoldDB" id="A0A0S4JFB3"/>